<proteinExistence type="predicted"/>
<name>A0A1N6H246_9SPHN</name>
<sequence>MIIELLLLAVAFAGAWLILQPIEQFTYARRASRQDQESGPETVMPNLRNLAGMLVCAAAITTIFVLRGE</sequence>
<accession>A0A1N6H246</accession>
<evidence type="ECO:0000313" key="2">
    <source>
        <dbReference type="EMBL" id="SIO13762.1"/>
    </source>
</evidence>
<keyword evidence="1" id="KW-0472">Membrane</keyword>
<feature type="transmembrane region" description="Helical" evidence="1">
    <location>
        <begin position="48"/>
        <end position="66"/>
    </location>
</feature>
<dbReference type="RefSeq" id="WP_074206016.1">
    <property type="nucleotide sequence ID" value="NZ_FSQW01000002.1"/>
</dbReference>
<organism evidence="2 3">
    <name type="scientific">Parasphingorhabdus marina DSM 22363</name>
    <dbReference type="NCBI Taxonomy" id="1123272"/>
    <lineage>
        <taxon>Bacteria</taxon>
        <taxon>Pseudomonadati</taxon>
        <taxon>Pseudomonadota</taxon>
        <taxon>Alphaproteobacteria</taxon>
        <taxon>Sphingomonadales</taxon>
        <taxon>Sphingomonadaceae</taxon>
        <taxon>Parasphingorhabdus</taxon>
    </lineage>
</organism>
<dbReference type="EMBL" id="FSQW01000002">
    <property type="protein sequence ID" value="SIO13762.1"/>
    <property type="molecule type" value="Genomic_DNA"/>
</dbReference>
<keyword evidence="3" id="KW-1185">Reference proteome</keyword>
<reference evidence="3" key="1">
    <citation type="submission" date="2016-11" db="EMBL/GenBank/DDBJ databases">
        <authorList>
            <person name="Varghese N."/>
            <person name="Submissions S."/>
        </authorList>
    </citation>
    <scope>NUCLEOTIDE SEQUENCE [LARGE SCALE GENOMIC DNA]</scope>
    <source>
        <strain evidence="3">DSM 22363</strain>
    </source>
</reference>
<evidence type="ECO:0000256" key="1">
    <source>
        <dbReference type="SAM" id="Phobius"/>
    </source>
</evidence>
<dbReference type="STRING" id="1123272.SAMN02745824_3096"/>
<keyword evidence="1" id="KW-1133">Transmembrane helix</keyword>
<dbReference type="Proteomes" id="UP000185192">
    <property type="component" value="Unassembled WGS sequence"/>
</dbReference>
<dbReference type="AlphaFoldDB" id="A0A1N6H246"/>
<keyword evidence="1" id="KW-0812">Transmembrane</keyword>
<protein>
    <submittedName>
        <fullName evidence="2">Uncharacterized protein</fullName>
    </submittedName>
</protein>
<evidence type="ECO:0000313" key="3">
    <source>
        <dbReference type="Proteomes" id="UP000185192"/>
    </source>
</evidence>
<gene>
    <name evidence="2" type="ORF">SAMN02745824_3096</name>
</gene>